<comment type="function">
    <text evidence="7">Plays a role in the cell surface localization of ORAI1 and may participate in the regulation of Ca(2+) signaling and the VWF release in response to inflammatory stimuli.</text>
</comment>
<evidence type="ECO:0000256" key="3">
    <source>
        <dbReference type="ARBA" id="ARBA00022692"/>
    </source>
</evidence>
<evidence type="ECO:0000256" key="9">
    <source>
        <dbReference type="ARBA" id="ARBA00073337"/>
    </source>
</evidence>
<protein>
    <recommendedName>
        <fullName evidence="9">Tetraspanin-18</fullName>
    </recommendedName>
</protein>
<reference evidence="12" key="2">
    <citation type="submission" date="2025-08" db="UniProtKB">
        <authorList>
            <consortium name="Ensembl"/>
        </authorList>
    </citation>
    <scope>IDENTIFICATION</scope>
</reference>
<comment type="similarity">
    <text evidence="2">Belongs to the tetraspanin (TM4SF) family.</text>
</comment>
<feature type="region of interest" description="Disordered" evidence="10">
    <location>
        <begin position="49"/>
        <end position="68"/>
    </location>
</feature>
<evidence type="ECO:0000256" key="10">
    <source>
        <dbReference type="SAM" id="MobiDB-lite"/>
    </source>
</evidence>
<accession>A0A8C0PCP2</accession>
<dbReference type="Gene3D" id="1.10.1450.10">
    <property type="entry name" value="Tetraspanin"/>
    <property type="match status" value="1"/>
</dbReference>
<dbReference type="Ensembl" id="ENSCAFT00030044803.1">
    <property type="protein sequence ID" value="ENSCAFP00030039118.1"/>
    <property type="gene ID" value="ENSCAFG00030024337.1"/>
</dbReference>
<evidence type="ECO:0000256" key="8">
    <source>
        <dbReference type="ARBA" id="ARBA00066059"/>
    </source>
</evidence>
<dbReference type="PANTHER" id="PTHR19282:SF249">
    <property type="entry name" value="TETRASPANIN-18"/>
    <property type="match status" value="1"/>
</dbReference>
<feature type="transmembrane region" description="Helical" evidence="11">
    <location>
        <begin position="301"/>
        <end position="327"/>
    </location>
</feature>
<dbReference type="PRINTS" id="PR00259">
    <property type="entry name" value="TMFOUR"/>
</dbReference>
<name>A0A8C0PCP2_CANLF</name>
<evidence type="ECO:0000256" key="7">
    <source>
        <dbReference type="ARBA" id="ARBA00057431"/>
    </source>
</evidence>
<dbReference type="PANTHER" id="PTHR19282">
    <property type="entry name" value="TETRASPANIN"/>
    <property type="match status" value="1"/>
</dbReference>
<keyword evidence="3 11" id="KW-0812">Transmembrane</keyword>
<evidence type="ECO:0000256" key="1">
    <source>
        <dbReference type="ARBA" id="ARBA00004141"/>
    </source>
</evidence>
<reference evidence="12" key="1">
    <citation type="submission" date="2019-03" db="EMBL/GenBank/DDBJ databases">
        <authorList>
            <person name="Warren W.C."/>
            <person name="Johnson G.S."/>
        </authorList>
    </citation>
    <scope>NUCLEOTIDE SEQUENCE [LARGE SCALE GENOMIC DNA]</scope>
    <source>
        <strain evidence="12">Basenji</strain>
    </source>
</reference>
<evidence type="ECO:0000313" key="12">
    <source>
        <dbReference type="Ensembl" id="ENSCAFP00030039118.1"/>
    </source>
</evidence>
<feature type="transmembrane region" description="Helical" evidence="11">
    <location>
        <begin position="170"/>
        <end position="191"/>
    </location>
</feature>
<dbReference type="CDD" id="cd03156">
    <property type="entry name" value="uroplakin_I_like_LEL"/>
    <property type="match status" value="1"/>
</dbReference>
<evidence type="ECO:0000256" key="11">
    <source>
        <dbReference type="SAM" id="Phobius"/>
    </source>
</evidence>
<sequence length="331" mass="36555">MLMDPSPCLPSCFLVVAEGQHRLHRSWEGEAALGPAGWGRPASGPQGALDLRGEHCPHREGPNRPTSIASQGCRVALFRPSTAQGASWQGCHLHGRHICLFAFPCLYGNVCGACRWVVGMLTNNGEVPWSPEIGTSGQLRNRWKGTSASGHRPPSRHPWGSRACLFSLQFFLFILIIFLAELSAAILAFIFRENLTRESFTKELTKHYQGNNDTDVFSATWNSVMITFGCCGVNGPEDFRFASVFRLLTTGSDEVPEACCRREPQTRDGVLLSREECLLGRDLFVNKQGCYTVILNTFETYVYLAGALAIGVLAIELFAMIFAMCLFRGIQ</sequence>
<comment type="subunit">
    <text evidence="8">Interacts with ORAI1; this interaction regulates ORAI1 exit from the endoplasmic (ER), and/or Golgi, and trafficking to the cell surface.</text>
</comment>
<dbReference type="AlphaFoldDB" id="A0A8C0PCP2"/>
<keyword evidence="4 11" id="KW-1133">Transmembrane helix</keyword>
<dbReference type="FunFam" id="1.10.1450.10:FF:000012">
    <property type="entry name" value="Tetraspanin"/>
    <property type="match status" value="1"/>
</dbReference>
<feature type="compositionally biased region" description="Basic and acidic residues" evidence="10">
    <location>
        <begin position="51"/>
        <end position="62"/>
    </location>
</feature>
<dbReference type="InterPro" id="IPR008952">
    <property type="entry name" value="Tetraspanin_EC2_sf"/>
</dbReference>
<dbReference type="SUPFAM" id="SSF48652">
    <property type="entry name" value="Tetraspanin"/>
    <property type="match status" value="1"/>
</dbReference>
<keyword evidence="6" id="KW-0325">Glycoprotein</keyword>
<evidence type="ECO:0000256" key="2">
    <source>
        <dbReference type="ARBA" id="ARBA00006840"/>
    </source>
</evidence>
<dbReference type="Pfam" id="PF00335">
    <property type="entry name" value="Tetraspanin"/>
    <property type="match status" value="1"/>
</dbReference>
<organism evidence="12 13">
    <name type="scientific">Canis lupus familiaris</name>
    <name type="common">Dog</name>
    <name type="synonym">Canis familiaris</name>
    <dbReference type="NCBI Taxonomy" id="9615"/>
    <lineage>
        <taxon>Eukaryota</taxon>
        <taxon>Metazoa</taxon>
        <taxon>Chordata</taxon>
        <taxon>Craniata</taxon>
        <taxon>Vertebrata</taxon>
        <taxon>Euteleostomi</taxon>
        <taxon>Mammalia</taxon>
        <taxon>Eutheria</taxon>
        <taxon>Laurasiatheria</taxon>
        <taxon>Carnivora</taxon>
        <taxon>Caniformia</taxon>
        <taxon>Canidae</taxon>
        <taxon>Canis</taxon>
    </lineage>
</organism>
<evidence type="ECO:0000256" key="5">
    <source>
        <dbReference type="ARBA" id="ARBA00023136"/>
    </source>
</evidence>
<dbReference type="GO" id="GO:0016020">
    <property type="term" value="C:membrane"/>
    <property type="evidence" value="ECO:0007669"/>
    <property type="project" value="UniProtKB-SubCell"/>
</dbReference>
<proteinExistence type="inferred from homology"/>
<evidence type="ECO:0000256" key="4">
    <source>
        <dbReference type="ARBA" id="ARBA00022989"/>
    </source>
</evidence>
<dbReference type="InterPro" id="IPR018499">
    <property type="entry name" value="Tetraspanin/Peripherin"/>
</dbReference>
<evidence type="ECO:0000313" key="13">
    <source>
        <dbReference type="Proteomes" id="UP000694429"/>
    </source>
</evidence>
<keyword evidence="5 11" id="KW-0472">Membrane</keyword>
<evidence type="ECO:0000256" key="6">
    <source>
        <dbReference type="ARBA" id="ARBA00023180"/>
    </source>
</evidence>
<comment type="subcellular location">
    <subcellularLocation>
        <location evidence="1">Membrane</location>
        <topology evidence="1">Multi-pass membrane protein</topology>
    </subcellularLocation>
</comment>
<dbReference type="Proteomes" id="UP000694429">
    <property type="component" value="Chromosome 18"/>
</dbReference>